<sequence>MKRGPDHSEKATECNPSFAQIALGIPEIVANILHHYPRYGLRGQNNLATVSTVWHEAMKQCHLQDEPTFEKLITDCLKCPEGVIHILRDDTLLPYLSEEKILRLISCHSEFAIYLLENDVLPINQKNLMILTKHHAQVAMHLLTNPSWRQKLQNINIYKIGCQHPEIAQCILDNNMGSEDNESNRREGLKTLAESSLIIARRLLNDPATLIYLTEPNLKGPLVIYQYLELLIEFGKTIESFASFQPKINTSEDFINHFEALCELGLGAYELMVLGGYHTEIALKALQSETIFEKFPAINKKLTIDFWARRHEIVAMTILETESLCKNLTNSELADLCKSHSAAAKHVFSTSHLCERLYIGDFVKCIHPRIGELAMDILKLDIFHPHLNAGALIDVALSNPQAAKVILTTEEFNTKLSAVDIVLIHKKYPQMVRKILNTQSLRELLEPMHLELLEVMNRYFIIQPFITEISEQAKGWDLQTNKPSEEMDVVAVAKFTLKK</sequence>
<keyword evidence="3" id="KW-1185">Reference proteome</keyword>
<reference evidence="2" key="2">
    <citation type="journal article" date="2016" name="Genome Announc.">
        <title>Draft Genome Sequences of Two Novel Amoeba-Resistant Intranuclear Bacteria, 'Candidatus Berkiella cookevillensis' and 'Candidatus Berkiella aquae'.</title>
        <authorList>
            <person name="Mehari Y.T."/>
            <person name="Arivett B.A."/>
            <person name="Farone A.L."/>
            <person name="Gunderson J.H."/>
            <person name="Farone M.B."/>
        </authorList>
    </citation>
    <scope>NUCLEOTIDE SEQUENCE</scope>
    <source>
        <strain evidence="2">HT99</strain>
    </source>
</reference>
<dbReference type="RefSeq" id="WP_075066401.1">
    <property type="nucleotide sequence ID" value="NZ_LKAJ02000001.1"/>
</dbReference>
<name>A0A0Q9YUS1_9GAMM</name>
<reference evidence="2" key="3">
    <citation type="submission" date="2021-06" db="EMBL/GenBank/DDBJ databases">
        <title>Genomic Description and Analysis of Intracellular Bacteria, Candidatus Berkiella cookevillensis and Candidatus Berkiella aquae.</title>
        <authorList>
            <person name="Kidane D.T."/>
            <person name="Mehari Y.T."/>
            <person name="Rice F.C."/>
            <person name="Arivett B.A."/>
            <person name="Farone A.L."/>
            <person name="Berk S.G."/>
            <person name="Farone M.B."/>
        </authorList>
    </citation>
    <scope>NUCLEOTIDE SEQUENCE</scope>
    <source>
        <strain evidence="2">HT99</strain>
    </source>
</reference>
<accession>A0A0Q9YUS1</accession>
<reference evidence="1" key="1">
    <citation type="submission" date="2015-09" db="EMBL/GenBank/DDBJ databases">
        <title>Draft Genome Sequences of Two Novel Amoeba-resistant Intranuclear Bacteria, Candidatus Berkiella cookevillensis and Candidatus Berkiella aquae.</title>
        <authorList>
            <person name="Mehari Y.T."/>
            <person name="Arivett B.A."/>
            <person name="Farone A.L."/>
            <person name="Gunderson J.H."/>
            <person name="Farone M.B."/>
        </authorList>
    </citation>
    <scope>NUCLEOTIDE SEQUENCE [LARGE SCALE GENOMIC DNA]</scope>
    <source>
        <strain evidence="1">HT99</strain>
    </source>
</reference>
<dbReference type="Proteomes" id="UP000051497">
    <property type="component" value="Unassembled WGS sequence"/>
</dbReference>
<dbReference type="EMBL" id="LKAJ02000001">
    <property type="protein sequence ID" value="MCS5711107.1"/>
    <property type="molecule type" value="Genomic_DNA"/>
</dbReference>
<dbReference type="AlphaFoldDB" id="A0A0Q9YUS1"/>
<evidence type="ECO:0000313" key="1">
    <source>
        <dbReference type="EMBL" id="KRG21226.1"/>
    </source>
</evidence>
<dbReference type="EMBL" id="LKAJ01000006">
    <property type="protein sequence ID" value="KRG21226.1"/>
    <property type="molecule type" value="Genomic_DNA"/>
</dbReference>
<dbReference type="STRING" id="295108.HT99x_01782"/>
<evidence type="ECO:0000313" key="3">
    <source>
        <dbReference type="Proteomes" id="UP000051497"/>
    </source>
</evidence>
<gene>
    <name evidence="2" type="ORF">HT99x_006660</name>
    <name evidence="1" type="ORF">HT99x_01782</name>
</gene>
<protein>
    <submittedName>
        <fullName evidence="1">Uncharacterized protein</fullName>
    </submittedName>
</protein>
<evidence type="ECO:0000313" key="2">
    <source>
        <dbReference type="EMBL" id="MCS5711107.1"/>
    </source>
</evidence>
<comment type="caution">
    <text evidence="1">The sequence shown here is derived from an EMBL/GenBank/DDBJ whole genome shotgun (WGS) entry which is preliminary data.</text>
</comment>
<organism evidence="1">
    <name type="scientific">Candidatus Berkiella aquae</name>
    <dbReference type="NCBI Taxonomy" id="295108"/>
    <lineage>
        <taxon>Bacteria</taxon>
        <taxon>Pseudomonadati</taxon>
        <taxon>Pseudomonadota</taxon>
        <taxon>Gammaproteobacteria</taxon>
        <taxon>Candidatus Berkiellales</taxon>
        <taxon>Candidatus Berkiellaceae</taxon>
        <taxon>Candidatus Berkiella</taxon>
    </lineage>
</organism>
<proteinExistence type="predicted"/>